<evidence type="ECO:0000313" key="2">
    <source>
        <dbReference type="Proteomes" id="UP000356253"/>
    </source>
</evidence>
<gene>
    <name evidence="1" type="primary">yehU</name>
    <name evidence="1" type="ORF">FVB9532_02248</name>
</gene>
<proteinExistence type="predicted"/>
<protein>
    <submittedName>
        <fullName evidence="1">Sensor histidine kinase YehU</fullName>
        <ecNumber evidence="1">2.7.13.3</ecNumber>
    </submittedName>
</protein>
<keyword evidence="1" id="KW-0418">Kinase</keyword>
<organism evidence="1 2">
    <name type="scientific">Mesonia oceanica</name>
    <dbReference type="NCBI Taxonomy" id="2687242"/>
    <lineage>
        <taxon>Bacteria</taxon>
        <taxon>Pseudomonadati</taxon>
        <taxon>Bacteroidota</taxon>
        <taxon>Flavobacteriia</taxon>
        <taxon>Flavobacteriales</taxon>
        <taxon>Flavobacteriaceae</taxon>
        <taxon>Mesonia</taxon>
    </lineage>
</organism>
<dbReference type="EC" id="2.7.13.3" evidence="1"/>
<dbReference type="Proteomes" id="UP000356253">
    <property type="component" value="Unassembled WGS sequence"/>
</dbReference>
<dbReference type="EMBL" id="CABVMM010000008">
    <property type="protein sequence ID" value="VVV00972.1"/>
    <property type="molecule type" value="Genomic_DNA"/>
</dbReference>
<accession>A0AC61Y8W9</accession>
<name>A0AC61Y8W9_9FLAO</name>
<reference evidence="1" key="1">
    <citation type="submission" date="2019-09" db="EMBL/GenBank/DDBJ databases">
        <authorList>
            <person name="Rodrigo-Torres L."/>
            <person name="Arahal R. D."/>
            <person name="Lucena T."/>
        </authorList>
    </citation>
    <scope>NUCLEOTIDE SEQUENCE</scope>
    <source>
        <strain evidence="1">ISS653</strain>
    </source>
</reference>
<keyword evidence="1" id="KW-0808">Transferase</keyword>
<keyword evidence="2" id="KW-1185">Reference proteome</keyword>
<comment type="caution">
    <text evidence="1">The sequence shown here is derived from an EMBL/GenBank/DDBJ whole genome shotgun (WGS) entry which is preliminary data.</text>
</comment>
<sequence length="267" mass="31060">MLTIISMAVFAIIVASLVHPFLPNTFGEVWFRNDLVFKILAASLLLFLIQYALSSTQKVGKLALEKEQAITESYKSRLMALRTRVDPHFLYNTLNTLRVLVRKKDPNAENFVMNLSQFYRLTLRSRTSVTTTLQEELVTMDAYLFLMNQRMPGNMYFNKNIDDNWFNYHLPTMSLQILIENCLKHNRISSSEPLDINLFVSKKGKLVCTNTLQPKISVIEKSGYGLQNIEKVYELLRVKEGMTIDKTETQFKVTLQLLEDEYINRRR</sequence>
<evidence type="ECO:0000313" key="1">
    <source>
        <dbReference type="EMBL" id="VVV00972.1"/>
    </source>
</evidence>